<organism evidence="6 7">
    <name type="scientific">Salibacterium salarium</name>
    <dbReference type="NCBI Taxonomy" id="284579"/>
    <lineage>
        <taxon>Bacteria</taxon>
        <taxon>Bacillati</taxon>
        <taxon>Bacillota</taxon>
        <taxon>Bacilli</taxon>
        <taxon>Bacillales</taxon>
        <taxon>Bacillaceae</taxon>
    </lineage>
</organism>
<comment type="similarity">
    <text evidence="1">Belongs to the peptidase S9C family.</text>
</comment>
<dbReference type="GO" id="GO:0006508">
    <property type="term" value="P:proteolysis"/>
    <property type="evidence" value="ECO:0007669"/>
    <property type="project" value="UniProtKB-KW"/>
</dbReference>
<keyword evidence="2" id="KW-0645">Protease</keyword>
<dbReference type="GO" id="GO:0004252">
    <property type="term" value="F:serine-type endopeptidase activity"/>
    <property type="evidence" value="ECO:0007669"/>
    <property type="project" value="TreeGrafter"/>
</dbReference>
<keyword evidence="3" id="KW-0378">Hydrolase</keyword>
<dbReference type="OrthoDB" id="108903at2"/>
<dbReference type="Gene3D" id="3.40.50.1820">
    <property type="entry name" value="alpha/beta hydrolase"/>
    <property type="match status" value="1"/>
</dbReference>
<evidence type="ECO:0000256" key="1">
    <source>
        <dbReference type="ARBA" id="ARBA00010040"/>
    </source>
</evidence>
<comment type="caution">
    <text evidence="6">The sequence shown here is derived from an EMBL/GenBank/DDBJ whole genome shotgun (WGS) entry which is preliminary data.</text>
</comment>
<dbReference type="Proteomes" id="UP000275076">
    <property type="component" value="Unassembled WGS sequence"/>
</dbReference>
<dbReference type="InterPro" id="IPR029058">
    <property type="entry name" value="AB_hydrolase_fold"/>
</dbReference>
<evidence type="ECO:0000313" key="6">
    <source>
        <dbReference type="EMBL" id="RSL34436.1"/>
    </source>
</evidence>
<keyword evidence="7" id="KW-1185">Reference proteome</keyword>
<gene>
    <name evidence="6" type="ORF">D7Z54_04585</name>
</gene>
<dbReference type="InterPro" id="IPR011659">
    <property type="entry name" value="WD40"/>
</dbReference>
<dbReference type="AlphaFoldDB" id="A0A3R9RFQ2"/>
<proteinExistence type="inferred from homology"/>
<dbReference type="SUPFAM" id="SSF53474">
    <property type="entry name" value="alpha/beta-Hydrolases"/>
    <property type="match status" value="1"/>
</dbReference>
<name>A0A3R9RFQ2_9BACI</name>
<reference evidence="6 7" key="1">
    <citation type="submission" date="2018-10" db="EMBL/GenBank/DDBJ databases">
        <title>Draft genome sequence of Bacillus salarius IM0101, isolated from a hypersaline soil in Inner Mongolia, China.</title>
        <authorList>
            <person name="Yamprayoonswat W."/>
            <person name="Boonvisut S."/>
            <person name="Jumpathong W."/>
            <person name="Sittihan S."/>
            <person name="Ruangsuj P."/>
            <person name="Wanthongcharoen S."/>
            <person name="Thongpramul N."/>
            <person name="Pimmason S."/>
            <person name="Yu B."/>
            <person name="Yasawong M."/>
        </authorList>
    </citation>
    <scope>NUCLEOTIDE SEQUENCE [LARGE SCALE GENOMIC DNA]</scope>
    <source>
        <strain evidence="6 7">IM0101</strain>
    </source>
</reference>
<evidence type="ECO:0000256" key="4">
    <source>
        <dbReference type="ARBA" id="ARBA00022825"/>
    </source>
</evidence>
<evidence type="ECO:0000313" key="7">
    <source>
        <dbReference type="Proteomes" id="UP000275076"/>
    </source>
</evidence>
<sequence>MSYNKRPITSDDLKKINVVSEPQISRDGEKYAFVQKKIGDDLNYYSHLFIHHHTDDIPIQWTFGKVKDHSPRWSQDGTELAFVSNRSGMDQIWVMSSAGGEPRQLTAVKNGATNPIWSPNGKYLLFSTSLRADESITLVDENHTEDSDTQKEPVVVNKLRYKSDDKGFRKEKRSHLALLHLKTNEINILTDGDFDHHSADWSPDSRHIVFSANRDADEDVSNTLDLFIIDIETEDIIKLTDSSGVFSHANWSYDGKKIACIGHELKYKGATLNQVWVIDPLSKHRTCMTLKWDVQIGDAAISDIRSGHPNPGPVWSHDHKHLFFMASDHGITGIYQMDMDGEISAVHEEDNHVFGFSYHPQLDLFVMGISDPSNPGDFYKLNRNEKRKVRLTDVNVDFLREVHMSIPEPITTQADDGWEIHGWLMRPANYEEGQRYPLVLEIHGGPHAMYANTFFHELQVLAAQGYAVLYTNPRGSHGYGQTFVNACREDYGGKDYDDLMNAVDHVINTYDFIDEKRLGVTGGSYGGFMTNWIIGHSNRFKAAITQRSISNWTSFYGVSDIGFFFTDWEIGARMFDDPEKLWHHSPLKYVKNINTPLLIMHGEKDYRCPIEQGEQLFTALKHLDKTVTFLRFPDANHELSRSGPPTLRIERLNHMAQWFKKYL</sequence>
<evidence type="ECO:0000256" key="2">
    <source>
        <dbReference type="ARBA" id="ARBA00022670"/>
    </source>
</evidence>
<dbReference type="PANTHER" id="PTHR42776:SF27">
    <property type="entry name" value="DIPEPTIDYL PEPTIDASE FAMILY MEMBER 6"/>
    <property type="match status" value="1"/>
</dbReference>
<protein>
    <submittedName>
        <fullName evidence="6">S9 family peptidase</fullName>
    </submittedName>
</protein>
<dbReference type="InterPro" id="IPR001375">
    <property type="entry name" value="Peptidase_S9_cat"/>
</dbReference>
<dbReference type="FunFam" id="3.40.50.1820:FF:000028">
    <property type="entry name" value="S9 family peptidase"/>
    <property type="match status" value="1"/>
</dbReference>
<keyword evidence="4" id="KW-0720">Serine protease</keyword>
<dbReference type="PANTHER" id="PTHR42776">
    <property type="entry name" value="SERINE PEPTIDASE S9 FAMILY MEMBER"/>
    <property type="match status" value="1"/>
</dbReference>
<dbReference type="InterPro" id="IPR011042">
    <property type="entry name" value="6-blade_b-propeller_TolB-like"/>
</dbReference>
<dbReference type="EMBL" id="RBVX01000003">
    <property type="protein sequence ID" value="RSL34436.1"/>
    <property type="molecule type" value="Genomic_DNA"/>
</dbReference>
<dbReference type="Gene3D" id="2.120.10.30">
    <property type="entry name" value="TolB, C-terminal domain"/>
    <property type="match status" value="2"/>
</dbReference>
<feature type="domain" description="Peptidase S9 prolyl oligopeptidase catalytic" evidence="5">
    <location>
        <begin position="453"/>
        <end position="663"/>
    </location>
</feature>
<evidence type="ECO:0000256" key="3">
    <source>
        <dbReference type="ARBA" id="ARBA00022801"/>
    </source>
</evidence>
<accession>A0A3R9RFQ2</accession>
<dbReference type="SUPFAM" id="SSF82171">
    <property type="entry name" value="DPP6 N-terminal domain-like"/>
    <property type="match status" value="1"/>
</dbReference>
<dbReference type="RefSeq" id="WP_125554669.1">
    <property type="nucleotide sequence ID" value="NZ_RBVX01000003.1"/>
</dbReference>
<dbReference type="Pfam" id="PF00326">
    <property type="entry name" value="Peptidase_S9"/>
    <property type="match status" value="1"/>
</dbReference>
<evidence type="ECO:0000259" key="5">
    <source>
        <dbReference type="Pfam" id="PF00326"/>
    </source>
</evidence>
<dbReference type="Pfam" id="PF07676">
    <property type="entry name" value="PD40"/>
    <property type="match status" value="3"/>
</dbReference>